<keyword evidence="4" id="KW-1185">Reference proteome</keyword>
<name>A0A6I4NQ58_9FLAO</name>
<evidence type="ECO:0000259" key="2">
    <source>
        <dbReference type="Pfam" id="PF18962"/>
    </source>
</evidence>
<comment type="caution">
    <text evidence="3">The sequence shown here is derived from an EMBL/GenBank/DDBJ whole genome shotgun (WGS) entry which is preliminary data.</text>
</comment>
<accession>A0A6I4NQ58</accession>
<protein>
    <submittedName>
        <fullName evidence="3">T9SS type A sorting domain-containing protein</fullName>
    </submittedName>
</protein>
<proteinExistence type="predicted"/>
<dbReference type="InterPro" id="IPR026444">
    <property type="entry name" value="Secre_tail"/>
</dbReference>
<dbReference type="Proteomes" id="UP000471501">
    <property type="component" value="Unassembled WGS sequence"/>
</dbReference>
<dbReference type="EMBL" id="WSTB01000012">
    <property type="protein sequence ID" value="MWB96380.1"/>
    <property type="molecule type" value="Genomic_DNA"/>
</dbReference>
<organism evidence="3 4">
    <name type="scientific">Flavobacterium hydrocarbonoxydans</name>
    <dbReference type="NCBI Taxonomy" id="2683249"/>
    <lineage>
        <taxon>Bacteria</taxon>
        <taxon>Pseudomonadati</taxon>
        <taxon>Bacteroidota</taxon>
        <taxon>Flavobacteriia</taxon>
        <taxon>Flavobacteriales</taxon>
        <taxon>Flavobacteriaceae</taxon>
        <taxon>Flavobacterium</taxon>
    </lineage>
</organism>
<keyword evidence="1" id="KW-0732">Signal</keyword>
<dbReference type="NCBIfam" id="TIGR04183">
    <property type="entry name" value="Por_Secre_tail"/>
    <property type="match status" value="1"/>
</dbReference>
<evidence type="ECO:0000313" key="3">
    <source>
        <dbReference type="EMBL" id="MWB96380.1"/>
    </source>
</evidence>
<sequence length="263" mass="28058">TQIPTTSGSTVGIATTSTLARATDSFKNGTASLKAVLNDNTSVTTNWLVRLLSGGGTPANNQAFVGNQGSFGFWLKTSTANTGATVTAWIDDADGLEELPPLAIINNGAWNYYEWFLPTAAGTTITTGNGIVGGASVTLDAIVIKQNNTAAAMTVWIDDIQHNYISGCSGTRKMDDIQELEKEKIVSELIVYPNPTNGILNLTLENNSKSDVRLFNMTGQQILNTSFEGNEQQLDLSSFGQGIYILQVVTDGKATTKKIILNK</sequence>
<evidence type="ECO:0000256" key="1">
    <source>
        <dbReference type="ARBA" id="ARBA00022729"/>
    </source>
</evidence>
<dbReference type="AlphaFoldDB" id="A0A6I4NQ58"/>
<dbReference type="RefSeq" id="WP_160376275.1">
    <property type="nucleotide sequence ID" value="NZ_WSTB01000012.1"/>
</dbReference>
<feature type="non-terminal residue" evidence="3">
    <location>
        <position position="1"/>
    </location>
</feature>
<evidence type="ECO:0000313" key="4">
    <source>
        <dbReference type="Proteomes" id="UP000471501"/>
    </source>
</evidence>
<gene>
    <name evidence="3" type="ORF">GON26_18610</name>
</gene>
<dbReference type="Pfam" id="PF18962">
    <property type="entry name" value="Por_Secre_tail"/>
    <property type="match status" value="1"/>
</dbReference>
<feature type="domain" description="Secretion system C-terminal sorting" evidence="2">
    <location>
        <begin position="191"/>
        <end position="260"/>
    </location>
</feature>
<reference evidence="3 4" key="1">
    <citation type="submission" date="2019-12" db="EMBL/GenBank/DDBJ databases">
        <authorList>
            <person name="Kim Y.S."/>
        </authorList>
    </citation>
    <scope>NUCLEOTIDE SEQUENCE [LARGE SCALE GENOMIC DNA]</scope>
    <source>
        <strain evidence="3 4">GA093</strain>
    </source>
</reference>